<keyword evidence="2" id="KW-1185">Reference proteome</keyword>
<organism evidence="1 2">
    <name type="scientific">Sphenostylis stenocarpa</name>
    <dbReference type="NCBI Taxonomy" id="92480"/>
    <lineage>
        <taxon>Eukaryota</taxon>
        <taxon>Viridiplantae</taxon>
        <taxon>Streptophyta</taxon>
        <taxon>Embryophyta</taxon>
        <taxon>Tracheophyta</taxon>
        <taxon>Spermatophyta</taxon>
        <taxon>Magnoliopsida</taxon>
        <taxon>eudicotyledons</taxon>
        <taxon>Gunneridae</taxon>
        <taxon>Pentapetalae</taxon>
        <taxon>rosids</taxon>
        <taxon>fabids</taxon>
        <taxon>Fabales</taxon>
        <taxon>Fabaceae</taxon>
        <taxon>Papilionoideae</taxon>
        <taxon>50 kb inversion clade</taxon>
        <taxon>NPAAA clade</taxon>
        <taxon>indigoferoid/millettioid clade</taxon>
        <taxon>Phaseoleae</taxon>
        <taxon>Sphenostylis</taxon>
    </lineage>
</organism>
<sequence length="292" mass="30249">MAVGAAVNCNNKQVLVVAATVVVENCIELGEVVVKVMVGASKVQDVVVVNAPHKVVAMVEAAVALYKVGEVVVVLYKVEEMVVVVVNGLVVVESEQGEVGVVTDRDKQAEAVNAVGAVVNVVGAAEASAVEAVVDYSSIAQVVVGRIQDLVEVEVMAEAVKVGAETLHNILVRVVAVRGAVGKEEEEVVNRQAVAGMAEVAMVAVVRAAEGVEDRLAVAVRAEEVKVGVEGENKPVVEVVAVEVEANTLEVVVEVSTLVVEAAANTRAVVAEGNEGHKQATAVVTEEEEEAR</sequence>
<dbReference type="Gramene" id="rna-AYBTSS11_LOCUS14981">
    <property type="protein sequence ID" value="CAJ1951833.1"/>
    <property type="gene ID" value="gene-AYBTSS11_LOCUS14981"/>
</dbReference>
<protein>
    <submittedName>
        <fullName evidence="1">Uncharacterized protein</fullName>
    </submittedName>
</protein>
<accession>A0AA86SSZ1</accession>
<dbReference type="AlphaFoldDB" id="A0AA86SSZ1"/>
<gene>
    <name evidence="1" type="ORF">AYBTSS11_LOCUS14981</name>
</gene>
<evidence type="ECO:0000313" key="1">
    <source>
        <dbReference type="EMBL" id="CAJ1951833.1"/>
    </source>
</evidence>
<dbReference type="Proteomes" id="UP001189624">
    <property type="component" value="Chromosome 4"/>
</dbReference>
<evidence type="ECO:0000313" key="2">
    <source>
        <dbReference type="Proteomes" id="UP001189624"/>
    </source>
</evidence>
<reference evidence="1" key="1">
    <citation type="submission" date="2023-10" db="EMBL/GenBank/DDBJ databases">
        <authorList>
            <person name="Domelevo Entfellner J.-B."/>
        </authorList>
    </citation>
    <scope>NUCLEOTIDE SEQUENCE</scope>
</reference>
<dbReference type="EMBL" id="OY731401">
    <property type="protein sequence ID" value="CAJ1951833.1"/>
    <property type="molecule type" value="Genomic_DNA"/>
</dbReference>
<proteinExistence type="predicted"/>
<name>A0AA86SSZ1_9FABA</name>